<accession>A0A140GPY9</accession>
<gene>
    <name evidence="1" type="ORF">JFP838_pC0016</name>
</gene>
<protein>
    <submittedName>
        <fullName evidence="1">Uncharacterized protein</fullName>
    </submittedName>
</protein>
<evidence type="ECO:0000313" key="2">
    <source>
        <dbReference type="Proteomes" id="UP000070260"/>
    </source>
</evidence>
<geneLocation type="plasmid" evidence="1 2">
    <name>pJFP838C</name>
</geneLocation>
<dbReference type="Proteomes" id="UP000070260">
    <property type="component" value="Plasmid pJFP838C"/>
</dbReference>
<keyword evidence="1" id="KW-0614">Plasmid</keyword>
<dbReference type="AlphaFoldDB" id="A0A140GPY9"/>
<reference evidence="1 2" key="1">
    <citation type="journal article" date="2016" name="PLoS ONE">
        <title>Plasmid Characterization and Chromosome Analysis of Two netF+ Clostridium perfringens Isolates Associated with Foal and Canine Necrotizing Enteritis.</title>
        <authorList>
            <person name="Mehdizadeh Gohari I."/>
            <person name="Kropinski A.M."/>
            <person name="Weese S.J."/>
            <person name="Parreira V.R."/>
            <person name="Whitehead A.E."/>
            <person name="Boerlin P."/>
            <person name="Prescott J.F."/>
        </authorList>
    </citation>
    <scope>NUCLEOTIDE SEQUENCE [LARGE SCALE GENOMIC DNA]</scope>
    <source>
        <strain evidence="1 2">JP838</strain>
        <plasmid evidence="2">Plasmid pJFP838C</plasmid>
    </source>
</reference>
<organism evidence="1 2">
    <name type="scientific">Clostridium perfringens</name>
    <dbReference type="NCBI Taxonomy" id="1502"/>
    <lineage>
        <taxon>Bacteria</taxon>
        <taxon>Bacillati</taxon>
        <taxon>Bacillota</taxon>
        <taxon>Clostridia</taxon>
        <taxon>Eubacteriales</taxon>
        <taxon>Clostridiaceae</taxon>
        <taxon>Clostridium</taxon>
    </lineage>
</organism>
<dbReference type="EMBL" id="CP013040">
    <property type="protein sequence ID" value="AMN30598.1"/>
    <property type="molecule type" value="Genomic_DNA"/>
</dbReference>
<name>A0A140GPY9_CLOPF</name>
<evidence type="ECO:0000313" key="1">
    <source>
        <dbReference type="EMBL" id="AMN30598.1"/>
    </source>
</evidence>
<sequence length="38" mass="4766">MLKYLIFYMPNRLNEFSHLAYFILFFKSKFKSYKLLLP</sequence>
<proteinExistence type="predicted"/>